<gene>
    <name evidence="1" type="ORF">EVA_16885</name>
</gene>
<comment type="caution">
    <text evidence="1">The sequence shown here is derived from an EMBL/GenBank/DDBJ whole genome shotgun (WGS) entry which is preliminary data.</text>
</comment>
<sequence>MRGKNIATNLWLILWCVWKAVSVMMSSVRECRFP</sequence>
<name>J9FKQ6_9ZZZZ</name>
<reference evidence="1" key="1">
    <citation type="journal article" date="2012" name="PLoS ONE">
        <title>Gene sets for utilization of primary and secondary nutrition supplies in the distal gut of endangered iberian lynx.</title>
        <authorList>
            <person name="Alcaide M."/>
            <person name="Messina E."/>
            <person name="Richter M."/>
            <person name="Bargiela R."/>
            <person name="Peplies J."/>
            <person name="Huws S.A."/>
            <person name="Newbold C.J."/>
            <person name="Golyshin P.N."/>
            <person name="Simon M.A."/>
            <person name="Lopez G."/>
            <person name="Yakimov M.M."/>
            <person name="Ferrer M."/>
        </authorList>
    </citation>
    <scope>NUCLEOTIDE SEQUENCE</scope>
</reference>
<organism evidence="1">
    <name type="scientific">gut metagenome</name>
    <dbReference type="NCBI Taxonomy" id="749906"/>
    <lineage>
        <taxon>unclassified sequences</taxon>
        <taxon>metagenomes</taxon>
        <taxon>organismal metagenomes</taxon>
    </lineage>
</organism>
<dbReference type="AlphaFoldDB" id="J9FKQ6"/>
<proteinExistence type="predicted"/>
<evidence type="ECO:0000313" key="1">
    <source>
        <dbReference type="EMBL" id="EJW95008.1"/>
    </source>
</evidence>
<protein>
    <submittedName>
        <fullName evidence="1">Uncharacterized protein</fullName>
    </submittedName>
</protein>
<accession>J9FKQ6</accession>
<dbReference type="EMBL" id="AMCI01006052">
    <property type="protein sequence ID" value="EJW95008.1"/>
    <property type="molecule type" value="Genomic_DNA"/>
</dbReference>